<evidence type="ECO:0000313" key="1">
    <source>
        <dbReference type="EMBL" id="PRX55223.1"/>
    </source>
</evidence>
<gene>
    <name evidence="1" type="ORF">CLV81_3632</name>
</gene>
<name>A0A2T0MCL6_9FLAO</name>
<comment type="caution">
    <text evidence="1">The sequence shown here is derived from an EMBL/GenBank/DDBJ whole genome shotgun (WGS) entry which is preliminary data.</text>
</comment>
<reference evidence="1 2" key="1">
    <citation type="submission" date="2018-03" db="EMBL/GenBank/DDBJ databases">
        <title>Genomic Encyclopedia of Archaeal and Bacterial Type Strains, Phase II (KMG-II): from individual species to whole genera.</title>
        <authorList>
            <person name="Goeker M."/>
        </authorList>
    </citation>
    <scope>NUCLEOTIDE SEQUENCE [LARGE SCALE GENOMIC DNA]</scope>
    <source>
        <strain evidence="1 2">DSM 25027</strain>
    </source>
</reference>
<accession>A0A2T0MCL6</accession>
<dbReference type="AlphaFoldDB" id="A0A2T0MCL6"/>
<organism evidence="1 2">
    <name type="scientific">Flagellimonas meridianipacifica</name>
    <dbReference type="NCBI Taxonomy" id="1080225"/>
    <lineage>
        <taxon>Bacteria</taxon>
        <taxon>Pseudomonadati</taxon>
        <taxon>Bacteroidota</taxon>
        <taxon>Flavobacteriia</taxon>
        <taxon>Flavobacteriales</taxon>
        <taxon>Flavobacteriaceae</taxon>
        <taxon>Flagellimonas</taxon>
    </lineage>
</organism>
<protein>
    <submittedName>
        <fullName evidence="1">Uncharacterized protein</fullName>
    </submittedName>
</protein>
<evidence type="ECO:0000313" key="2">
    <source>
        <dbReference type="Proteomes" id="UP000237640"/>
    </source>
</evidence>
<proteinExistence type="predicted"/>
<keyword evidence="2" id="KW-1185">Reference proteome</keyword>
<sequence>MVQTETNHKMYSVVLNTLRKKLTAFVCFNLDE</sequence>
<dbReference type="Proteomes" id="UP000237640">
    <property type="component" value="Unassembled WGS sequence"/>
</dbReference>
<dbReference type="EMBL" id="PVYX01000002">
    <property type="protein sequence ID" value="PRX55223.1"/>
    <property type="molecule type" value="Genomic_DNA"/>
</dbReference>